<feature type="region of interest" description="Disordered" evidence="1">
    <location>
        <begin position="96"/>
        <end position="121"/>
    </location>
</feature>
<reference evidence="2" key="4">
    <citation type="submission" date="2025-08" db="UniProtKB">
        <authorList>
            <consortium name="Ensembl"/>
        </authorList>
    </citation>
    <scope>IDENTIFICATION</scope>
</reference>
<dbReference type="Ensembl" id="ENSRFET00010000089.1">
    <property type="protein sequence ID" value="ENSRFEP00010000080.1"/>
    <property type="gene ID" value="ENSRFEG00010000055.1"/>
</dbReference>
<feature type="region of interest" description="Disordered" evidence="1">
    <location>
        <begin position="20"/>
        <end position="53"/>
    </location>
</feature>
<dbReference type="Proteomes" id="UP000472240">
    <property type="component" value="Chromosome 1"/>
</dbReference>
<accession>A0A671DL49</accession>
<name>A0A671DL49_RHIFE</name>
<reference evidence="2" key="5">
    <citation type="submission" date="2025-09" db="UniProtKB">
        <authorList>
            <consortium name="Ensembl"/>
        </authorList>
    </citation>
    <scope>IDENTIFICATION</scope>
</reference>
<dbReference type="AlphaFoldDB" id="A0A671DL49"/>
<organism evidence="2 3">
    <name type="scientific">Rhinolophus ferrumequinum</name>
    <name type="common">Greater horseshoe bat</name>
    <dbReference type="NCBI Taxonomy" id="59479"/>
    <lineage>
        <taxon>Eukaryota</taxon>
        <taxon>Metazoa</taxon>
        <taxon>Chordata</taxon>
        <taxon>Craniata</taxon>
        <taxon>Vertebrata</taxon>
        <taxon>Euteleostomi</taxon>
        <taxon>Mammalia</taxon>
        <taxon>Eutheria</taxon>
        <taxon>Laurasiatheria</taxon>
        <taxon>Chiroptera</taxon>
        <taxon>Yinpterochiroptera</taxon>
        <taxon>Rhinolophoidea</taxon>
        <taxon>Rhinolophidae</taxon>
        <taxon>Rhinolophinae</taxon>
        <taxon>Rhinolophus</taxon>
    </lineage>
</organism>
<evidence type="ECO:0000256" key="1">
    <source>
        <dbReference type="SAM" id="MobiDB-lite"/>
    </source>
</evidence>
<reference evidence="3" key="3">
    <citation type="submission" date="2018-12" db="EMBL/GenBank/DDBJ databases">
        <title>G10K-VGP greater horseshoe bat female genome, primary haplotype.</title>
        <authorList>
            <person name="Teeling E."/>
            <person name="Myers G."/>
            <person name="Vernes S."/>
            <person name="Pippel M."/>
            <person name="Winkler S."/>
            <person name="Fedrigo O."/>
            <person name="Rhie A."/>
            <person name="Koren S."/>
            <person name="Phillippy A."/>
            <person name="Lewin H."/>
            <person name="Damas J."/>
            <person name="Howe K."/>
            <person name="Mountcastle J."/>
            <person name="Jarvis E.D."/>
        </authorList>
    </citation>
    <scope>NUCLEOTIDE SEQUENCE [LARGE SCALE GENOMIC DNA]</scope>
</reference>
<proteinExistence type="predicted"/>
<reference evidence="2 3" key="2">
    <citation type="journal article" date="2018" name="Annu Rev Anim Biosci">
        <title>Bat Biology, Genomes, and the Bat1K Project: To Generate Chromosome-Level Genomes for All Living Bat Species.</title>
        <authorList>
            <person name="Teeling E.C."/>
            <person name="Vernes S.C."/>
            <person name="Davalos L.M."/>
            <person name="Ray D.A."/>
            <person name="Gilbert M.T.P."/>
            <person name="Myers E."/>
        </authorList>
    </citation>
    <scope>NUCLEOTIDE SEQUENCE</scope>
</reference>
<evidence type="ECO:0000313" key="3">
    <source>
        <dbReference type="Proteomes" id="UP000472240"/>
    </source>
</evidence>
<protein>
    <submittedName>
        <fullName evidence="2">Uncharacterized protein</fullName>
    </submittedName>
</protein>
<sequence length="121" mass="13310">MNPKLNKRGGFVFITFKEEEPGENMDGPGGHYVLKKKSPNCHQGNRRSGGDGEVEEIRLRVGSRATSTTGTRTVAISRAPGGHKDLPCDYDSYGLALTSQGSRNDSKSQQRGDHHNNYMPY</sequence>
<feature type="compositionally biased region" description="Basic and acidic residues" evidence="1">
    <location>
        <begin position="104"/>
        <end position="121"/>
    </location>
</feature>
<keyword evidence="3" id="KW-1185">Reference proteome</keyword>
<evidence type="ECO:0000313" key="2">
    <source>
        <dbReference type="Ensembl" id="ENSRFEP00010000080.1"/>
    </source>
</evidence>
<dbReference type="InParanoid" id="A0A671DL49"/>
<reference evidence="2 3" key="1">
    <citation type="journal article" date="2015" name="Annu Rev Anim Biosci">
        <title>The Genome 10K Project: a way forward.</title>
        <authorList>
            <person name="Koepfli K.P."/>
            <person name="Paten B."/>
            <person name="O'Brien S.J."/>
            <person name="Koepfli K.P."/>
            <person name="Paten B."/>
            <person name="Antunes A."/>
            <person name="Belov K."/>
            <person name="Bustamante C."/>
            <person name="Castoe T.A."/>
            <person name="Clawson H."/>
            <person name="Crawford A.J."/>
            <person name="Diekhans M."/>
            <person name="Distel D."/>
            <person name="Durbin R."/>
            <person name="Earl D."/>
            <person name="Fujita M.K."/>
            <person name="Gamble T."/>
            <person name="Georges A."/>
            <person name="Gemmell N."/>
            <person name="Gilbert M.T."/>
            <person name="Graves J.M."/>
            <person name="Green R.E."/>
            <person name="Hickey G."/>
            <person name="Jarvis E.D."/>
            <person name="Johnson W."/>
            <person name="Komissarov A."/>
            <person name="Korf I."/>
            <person name="Kuhn R."/>
            <person name="Larkin D.M."/>
            <person name="Lewin H."/>
            <person name="Lopez J.V."/>
            <person name="Ma J."/>
            <person name="Marques-Bonet T."/>
            <person name="Miller W."/>
            <person name="Murphy R."/>
            <person name="Pevzner P."/>
            <person name="Shapiro B."/>
            <person name="Steiner C."/>
            <person name="Tamazian G."/>
            <person name="Venkatesh B."/>
            <person name="Wang J."/>
            <person name="Wayne R."/>
            <person name="Wiley E."/>
            <person name="Yang H."/>
            <person name="Zhang G."/>
            <person name="Haussler D."/>
            <person name="Ryder O."/>
            <person name="O'Brien S.J."/>
        </authorList>
    </citation>
    <scope>NUCLEOTIDE SEQUENCE</scope>
</reference>